<feature type="transmembrane region" description="Helical" evidence="9">
    <location>
        <begin position="252"/>
        <end position="270"/>
    </location>
</feature>
<evidence type="ECO:0000313" key="12">
    <source>
        <dbReference type="Proteomes" id="UP000236738"/>
    </source>
</evidence>
<feature type="transmembrane region" description="Helical" evidence="9">
    <location>
        <begin position="121"/>
        <end position="151"/>
    </location>
</feature>
<feature type="domain" description="ABC transmembrane type-2" evidence="10">
    <location>
        <begin position="48"/>
        <end position="273"/>
    </location>
</feature>
<evidence type="ECO:0000256" key="9">
    <source>
        <dbReference type="RuleBase" id="RU361157"/>
    </source>
</evidence>
<feature type="transmembrane region" description="Helical" evidence="9">
    <location>
        <begin position="163"/>
        <end position="183"/>
    </location>
</feature>
<dbReference type="Pfam" id="PF01061">
    <property type="entry name" value="ABC2_membrane"/>
    <property type="match status" value="1"/>
</dbReference>
<feature type="transmembrane region" description="Helical" evidence="9">
    <location>
        <begin position="195"/>
        <end position="214"/>
    </location>
</feature>
<keyword evidence="5" id="KW-0997">Cell inner membrane</keyword>
<dbReference type="PROSITE" id="PS51012">
    <property type="entry name" value="ABC_TM2"/>
    <property type="match status" value="1"/>
</dbReference>
<dbReference type="InterPro" id="IPR013525">
    <property type="entry name" value="ABC2_TM"/>
</dbReference>
<keyword evidence="4 9" id="KW-1003">Cell membrane</keyword>
<proteinExistence type="inferred from homology"/>
<dbReference type="RefSeq" id="WP_103914377.1">
    <property type="nucleotide sequence ID" value="NZ_FNUS01000006.1"/>
</dbReference>
<keyword evidence="3 9" id="KW-0813">Transport</keyword>
<dbReference type="PRINTS" id="PR00164">
    <property type="entry name" value="ABC2TRNSPORT"/>
</dbReference>
<keyword evidence="7 9" id="KW-1133">Transmembrane helix</keyword>
<evidence type="ECO:0000313" key="11">
    <source>
        <dbReference type="EMBL" id="SEG49929.1"/>
    </source>
</evidence>
<evidence type="ECO:0000256" key="8">
    <source>
        <dbReference type="ARBA" id="ARBA00023136"/>
    </source>
</evidence>
<keyword evidence="6 9" id="KW-0812">Transmembrane</keyword>
<evidence type="ECO:0000256" key="5">
    <source>
        <dbReference type="ARBA" id="ARBA00022519"/>
    </source>
</evidence>
<evidence type="ECO:0000256" key="2">
    <source>
        <dbReference type="ARBA" id="ARBA00007783"/>
    </source>
</evidence>
<comment type="subcellular location">
    <subcellularLocation>
        <location evidence="1">Cell inner membrane</location>
        <topology evidence="1">Multi-pass membrane protein</topology>
    </subcellularLocation>
    <subcellularLocation>
        <location evidence="9">Cell membrane</location>
        <topology evidence="9">Multi-pass membrane protein</topology>
    </subcellularLocation>
</comment>
<dbReference type="InterPro" id="IPR000412">
    <property type="entry name" value="ABC_2_transport"/>
</dbReference>
<dbReference type="PANTHER" id="PTHR30413:SF8">
    <property type="entry name" value="TRANSPORT PERMEASE PROTEIN"/>
    <property type="match status" value="1"/>
</dbReference>
<comment type="similarity">
    <text evidence="2 9">Belongs to the ABC-2 integral membrane protein family.</text>
</comment>
<dbReference type="GO" id="GO:0140359">
    <property type="term" value="F:ABC-type transporter activity"/>
    <property type="evidence" value="ECO:0007669"/>
    <property type="project" value="InterPro"/>
</dbReference>
<dbReference type="Proteomes" id="UP000236738">
    <property type="component" value="Unassembled WGS sequence"/>
</dbReference>
<gene>
    <name evidence="11" type="ORF">SAMN05421847_2518</name>
</gene>
<evidence type="ECO:0000256" key="6">
    <source>
        <dbReference type="ARBA" id="ARBA00022692"/>
    </source>
</evidence>
<evidence type="ECO:0000259" key="10">
    <source>
        <dbReference type="PROSITE" id="PS51012"/>
    </source>
</evidence>
<organism evidence="11 12">
    <name type="scientific">Halpernia humi</name>
    <dbReference type="NCBI Taxonomy" id="493375"/>
    <lineage>
        <taxon>Bacteria</taxon>
        <taxon>Pseudomonadati</taxon>
        <taxon>Bacteroidota</taxon>
        <taxon>Flavobacteriia</taxon>
        <taxon>Flavobacteriales</taxon>
        <taxon>Weeksellaceae</taxon>
        <taxon>Chryseobacterium group</taxon>
        <taxon>Halpernia</taxon>
    </lineage>
</organism>
<evidence type="ECO:0000256" key="4">
    <source>
        <dbReference type="ARBA" id="ARBA00022475"/>
    </source>
</evidence>
<evidence type="ECO:0000256" key="3">
    <source>
        <dbReference type="ARBA" id="ARBA00022448"/>
    </source>
</evidence>
<name>A0A1H6AMH4_9FLAO</name>
<dbReference type="GO" id="GO:0015920">
    <property type="term" value="P:lipopolysaccharide transport"/>
    <property type="evidence" value="ECO:0007669"/>
    <property type="project" value="TreeGrafter"/>
</dbReference>
<feature type="transmembrane region" description="Helical" evidence="9">
    <location>
        <begin position="47"/>
        <end position="70"/>
    </location>
</feature>
<dbReference type="GO" id="GO:0043190">
    <property type="term" value="C:ATP-binding cassette (ABC) transporter complex"/>
    <property type="evidence" value="ECO:0007669"/>
    <property type="project" value="InterPro"/>
</dbReference>
<accession>A0A1H6AMH4</accession>
<keyword evidence="8 9" id="KW-0472">Membrane</keyword>
<keyword evidence="12" id="KW-1185">Reference proteome</keyword>
<dbReference type="EMBL" id="FNUS01000006">
    <property type="protein sequence ID" value="SEG49929.1"/>
    <property type="molecule type" value="Genomic_DNA"/>
</dbReference>
<dbReference type="PANTHER" id="PTHR30413">
    <property type="entry name" value="INNER MEMBRANE TRANSPORT PERMEASE"/>
    <property type="match status" value="1"/>
</dbReference>
<evidence type="ECO:0000256" key="7">
    <source>
        <dbReference type="ARBA" id="ARBA00022989"/>
    </source>
</evidence>
<feature type="transmembrane region" description="Helical" evidence="9">
    <location>
        <begin position="82"/>
        <end position="100"/>
    </location>
</feature>
<dbReference type="AlphaFoldDB" id="A0A1H6AMH4"/>
<dbReference type="OrthoDB" id="9786910at2"/>
<evidence type="ECO:0000256" key="1">
    <source>
        <dbReference type="ARBA" id="ARBA00004429"/>
    </source>
</evidence>
<dbReference type="InterPro" id="IPR047817">
    <property type="entry name" value="ABC2_TM_bact-type"/>
</dbReference>
<reference evidence="12" key="1">
    <citation type="submission" date="2016-10" db="EMBL/GenBank/DDBJ databases">
        <authorList>
            <person name="Varghese N."/>
            <person name="Submissions S."/>
        </authorList>
    </citation>
    <scope>NUCLEOTIDE SEQUENCE [LARGE SCALE GENOMIC DNA]</scope>
    <source>
        <strain evidence="12">DSM 21580</strain>
    </source>
</reference>
<sequence>MNNQEESYFITSEHKVLELDFKEVWRYRDLLGLLVKRDFITFYKQTILGPLWFIIQPLLTTIIYIILFGNIAKIGTDGSPQILFYLSSITIWNYFSESLTKTSSVFTANSGMFGKVYFPRLIMPLSIVTSALMKFAVQFGVFILVFFYYFIFTKSIHPNLWVLFTPVLIFLMAVFALGLGMIFSSLTTKYKDLTFLLAFGIQLFMYLTPVVYPISALPEKYRFLVYANPLSPIFECFRYAYLGTGNFQLSSLLWSSIFIFLILILGTVIFNKVEKSFMDTV</sequence>
<protein>
    <recommendedName>
        <fullName evidence="9">Transport permease protein</fullName>
    </recommendedName>
</protein>